<sequence length="297" mass="34241">MKFKSGFVTIIGRPNVGKSTLLNAIIGQKISAISNKAQTTRDKITLIHTDEDSQIIFLDTPGIQMPKNKLGDFMLKTSEDTLSEVDVITYIVDCSEKIGKMDSYIINELKEKKLKAPIILLINKVDEIQKEKLFEIIKMYDEIGIFKEIIPISALKRDGIENYIEVLKKYLSEGPMFYPEDMITDKPEKYIVSEIIREKALRFLDEEIPHGIAVSIESMKERTDKNLMDIQANIYVERESHKKIVIGKSGSMLKKIGTNARKEIENLLDMKVNLTLWVKVEKNWRDKENKVKYFGYK</sequence>
<dbReference type="InterPro" id="IPR004044">
    <property type="entry name" value="KH_dom_type_2"/>
</dbReference>
<evidence type="ECO:0000256" key="6">
    <source>
        <dbReference type="ARBA" id="ARBA00023134"/>
    </source>
</evidence>
<dbReference type="InterPro" id="IPR005225">
    <property type="entry name" value="Small_GTP-bd"/>
</dbReference>
<dbReference type="CDD" id="cd04163">
    <property type="entry name" value="Era"/>
    <property type="match status" value="1"/>
</dbReference>
<dbReference type="NCBIfam" id="TIGR00231">
    <property type="entry name" value="small_GTP"/>
    <property type="match status" value="1"/>
</dbReference>
<dbReference type="Gene3D" id="3.40.50.300">
    <property type="entry name" value="P-loop containing nucleotide triphosphate hydrolases"/>
    <property type="match status" value="1"/>
</dbReference>
<evidence type="ECO:0000313" key="13">
    <source>
        <dbReference type="EMBL" id="SHH26277.1"/>
    </source>
</evidence>
<dbReference type="GO" id="GO:0005886">
    <property type="term" value="C:plasma membrane"/>
    <property type="evidence" value="ECO:0007669"/>
    <property type="project" value="UniProtKB-SubCell"/>
</dbReference>
<name>A0A1M5RIX7_9FIRM</name>
<comment type="similarity">
    <text evidence="1 8 9 10">Belongs to the TRAFAC class TrmE-Era-EngA-EngB-Septin-like GTPase superfamily. Era GTPase family.</text>
</comment>
<dbReference type="InterPro" id="IPR005662">
    <property type="entry name" value="GTPase_Era-like"/>
</dbReference>
<dbReference type="OrthoDB" id="9805918at2"/>
<accession>A0A1M5RIX7</accession>
<feature type="binding site" evidence="8">
    <location>
        <begin position="12"/>
        <end position="19"/>
    </location>
    <ligand>
        <name>GTP</name>
        <dbReference type="ChEBI" id="CHEBI:37565"/>
    </ligand>
</feature>
<dbReference type="InterPro" id="IPR027417">
    <property type="entry name" value="P-loop_NTPase"/>
</dbReference>
<evidence type="ECO:0000256" key="10">
    <source>
        <dbReference type="RuleBase" id="RU003761"/>
    </source>
</evidence>
<feature type="region of interest" description="G5" evidence="9">
    <location>
        <begin position="152"/>
        <end position="154"/>
    </location>
</feature>
<dbReference type="PROSITE" id="PS51713">
    <property type="entry name" value="G_ERA"/>
    <property type="match status" value="1"/>
</dbReference>
<evidence type="ECO:0000256" key="5">
    <source>
        <dbReference type="ARBA" id="ARBA00022884"/>
    </source>
</evidence>
<feature type="region of interest" description="G1" evidence="9">
    <location>
        <begin position="12"/>
        <end position="19"/>
    </location>
</feature>
<dbReference type="Pfam" id="PF07650">
    <property type="entry name" value="KH_2"/>
    <property type="match status" value="1"/>
</dbReference>
<reference evidence="13 14" key="1">
    <citation type="submission" date="2016-11" db="EMBL/GenBank/DDBJ databases">
        <authorList>
            <person name="Jaros S."/>
            <person name="Januszkiewicz K."/>
            <person name="Wedrychowicz H."/>
        </authorList>
    </citation>
    <scope>NUCLEOTIDE SEQUENCE [LARGE SCALE GENOMIC DNA]</scope>
    <source>
        <strain evidence="13 14">DSM 21120</strain>
    </source>
</reference>
<organism evidence="13 14">
    <name type="scientific">Anaerosphaera aminiphila DSM 21120</name>
    <dbReference type="NCBI Taxonomy" id="1120995"/>
    <lineage>
        <taxon>Bacteria</taxon>
        <taxon>Bacillati</taxon>
        <taxon>Bacillota</taxon>
        <taxon>Tissierellia</taxon>
        <taxon>Tissierellales</taxon>
        <taxon>Peptoniphilaceae</taxon>
        <taxon>Anaerosphaera</taxon>
    </lineage>
</organism>
<dbReference type="GO" id="GO:0000028">
    <property type="term" value="P:ribosomal small subunit assembly"/>
    <property type="evidence" value="ECO:0007669"/>
    <property type="project" value="TreeGrafter"/>
</dbReference>
<proteinExistence type="inferred from homology"/>
<evidence type="ECO:0000256" key="1">
    <source>
        <dbReference type="ARBA" id="ARBA00007921"/>
    </source>
</evidence>
<gene>
    <name evidence="8" type="primary">era</name>
    <name evidence="13" type="ORF">SAMN02745245_00930</name>
</gene>
<keyword evidence="14" id="KW-1185">Reference proteome</keyword>
<dbReference type="PANTHER" id="PTHR42698">
    <property type="entry name" value="GTPASE ERA"/>
    <property type="match status" value="1"/>
</dbReference>
<evidence type="ECO:0000313" key="14">
    <source>
        <dbReference type="Proteomes" id="UP000184032"/>
    </source>
</evidence>
<dbReference type="NCBIfam" id="TIGR00436">
    <property type="entry name" value="era"/>
    <property type="match status" value="1"/>
</dbReference>
<dbReference type="AlphaFoldDB" id="A0A1M5RIX7"/>
<comment type="subunit">
    <text evidence="8">Monomer.</text>
</comment>
<evidence type="ECO:0000256" key="8">
    <source>
        <dbReference type="HAMAP-Rule" id="MF_00367"/>
    </source>
</evidence>
<feature type="region of interest" description="G2" evidence="9">
    <location>
        <begin position="38"/>
        <end position="42"/>
    </location>
</feature>
<keyword evidence="8" id="KW-1003">Cell membrane</keyword>
<dbReference type="RefSeq" id="WP_073184205.1">
    <property type="nucleotide sequence ID" value="NZ_FQXI01000005.1"/>
</dbReference>
<keyword evidence="7 8" id="KW-0472">Membrane</keyword>
<evidence type="ECO:0000259" key="12">
    <source>
        <dbReference type="PROSITE" id="PS51713"/>
    </source>
</evidence>
<evidence type="ECO:0000256" key="4">
    <source>
        <dbReference type="ARBA" id="ARBA00022741"/>
    </source>
</evidence>
<dbReference type="HAMAP" id="MF_00367">
    <property type="entry name" value="GTPase_Era"/>
    <property type="match status" value="1"/>
</dbReference>
<dbReference type="GO" id="GO:0043024">
    <property type="term" value="F:ribosomal small subunit binding"/>
    <property type="evidence" value="ECO:0007669"/>
    <property type="project" value="TreeGrafter"/>
</dbReference>
<evidence type="ECO:0000259" key="11">
    <source>
        <dbReference type="PROSITE" id="PS50823"/>
    </source>
</evidence>
<dbReference type="FunFam" id="3.40.50.300:FF:000094">
    <property type="entry name" value="GTPase Era"/>
    <property type="match status" value="1"/>
</dbReference>
<dbReference type="Proteomes" id="UP000184032">
    <property type="component" value="Unassembled WGS sequence"/>
</dbReference>
<dbReference type="FunFam" id="3.30.300.20:FF:000003">
    <property type="entry name" value="GTPase Era"/>
    <property type="match status" value="1"/>
</dbReference>
<evidence type="ECO:0000256" key="7">
    <source>
        <dbReference type="ARBA" id="ARBA00023136"/>
    </source>
</evidence>
<keyword evidence="3 8" id="KW-0690">Ribosome biogenesis</keyword>
<evidence type="ECO:0000256" key="9">
    <source>
        <dbReference type="PROSITE-ProRule" id="PRU01050"/>
    </source>
</evidence>
<evidence type="ECO:0000256" key="3">
    <source>
        <dbReference type="ARBA" id="ARBA00022517"/>
    </source>
</evidence>
<protein>
    <recommendedName>
        <fullName evidence="2 8">GTPase Era</fullName>
    </recommendedName>
</protein>
<keyword evidence="8" id="KW-0699">rRNA-binding</keyword>
<feature type="domain" description="KH type-2" evidence="11">
    <location>
        <begin position="204"/>
        <end position="282"/>
    </location>
</feature>
<dbReference type="CDD" id="cd22534">
    <property type="entry name" value="KH-II_Era"/>
    <property type="match status" value="1"/>
</dbReference>
<feature type="binding site" evidence="8">
    <location>
        <begin position="123"/>
        <end position="126"/>
    </location>
    <ligand>
        <name>GTP</name>
        <dbReference type="ChEBI" id="CHEBI:37565"/>
    </ligand>
</feature>
<feature type="domain" description="Era-type G" evidence="12">
    <location>
        <begin position="4"/>
        <end position="173"/>
    </location>
</feature>
<keyword evidence="5 8" id="KW-0694">RNA-binding</keyword>
<dbReference type="NCBIfam" id="NF000908">
    <property type="entry name" value="PRK00089.1"/>
    <property type="match status" value="1"/>
</dbReference>
<comment type="function">
    <text evidence="8">An essential GTPase that binds both GDP and GTP, with rapid nucleotide exchange. Plays a role in 16S rRNA processing and 30S ribosomal subunit biogenesis and possibly also in cell cycle regulation and energy metabolism.</text>
</comment>
<feature type="binding site" evidence="8">
    <location>
        <begin position="59"/>
        <end position="63"/>
    </location>
    <ligand>
        <name>GTP</name>
        <dbReference type="ChEBI" id="CHEBI:37565"/>
    </ligand>
</feature>
<feature type="region of interest" description="G3" evidence="9">
    <location>
        <begin position="59"/>
        <end position="62"/>
    </location>
</feature>
<feature type="region of interest" description="G4" evidence="9">
    <location>
        <begin position="123"/>
        <end position="126"/>
    </location>
</feature>
<dbReference type="STRING" id="1120995.SAMN02745245_00930"/>
<dbReference type="Pfam" id="PF01926">
    <property type="entry name" value="MMR_HSR1"/>
    <property type="match status" value="1"/>
</dbReference>
<dbReference type="PROSITE" id="PS50823">
    <property type="entry name" value="KH_TYPE_2"/>
    <property type="match status" value="1"/>
</dbReference>
<dbReference type="SUPFAM" id="SSF54814">
    <property type="entry name" value="Prokaryotic type KH domain (KH-domain type II)"/>
    <property type="match status" value="1"/>
</dbReference>
<dbReference type="GO" id="GO:0005829">
    <property type="term" value="C:cytosol"/>
    <property type="evidence" value="ECO:0007669"/>
    <property type="project" value="TreeGrafter"/>
</dbReference>
<dbReference type="EMBL" id="FQXI01000005">
    <property type="protein sequence ID" value="SHH26277.1"/>
    <property type="molecule type" value="Genomic_DNA"/>
</dbReference>
<dbReference type="GO" id="GO:0005525">
    <property type="term" value="F:GTP binding"/>
    <property type="evidence" value="ECO:0007669"/>
    <property type="project" value="UniProtKB-UniRule"/>
</dbReference>
<dbReference type="SUPFAM" id="SSF52540">
    <property type="entry name" value="P-loop containing nucleoside triphosphate hydrolases"/>
    <property type="match status" value="1"/>
</dbReference>
<keyword evidence="6 8" id="KW-0342">GTP-binding</keyword>
<keyword evidence="8" id="KW-0963">Cytoplasm</keyword>
<dbReference type="InterPro" id="IPR009019">
    <property type="entry name" value="KH_sf_prok-type"/>
</dbReference>
<evidence type="ECO:0000256" key="2">
    <source>
        <dbReference type="ARBA" id="ARBA00020484"/>
    </source>
</evidence>
<dbReference type="InterPro" id="IPR030388">
    <property type="entry name" value="G_ERA_dom"/>
</dbReference>
<dbReference type="Gene3D" id="3.30.300.20">
    <property type="match status" value="1"/>
</dbReference>
<dbReference type="GO" id="GO:0070181">
    <property type="term" value="F:small ribosomal subunit rRNA binding"/>
    <property type="evidence" value="ECO:0007669"/>
    <property type="project" value="UniProtKB-UniRule"/>
</dbReference>
<dbReference type="PANTHER" id="PTHR42698:SF1">
    <property type="entry name" value="GTPASE ERA, MITOCHONDRIAL"/>
    <property type="match status" value="1"/>
</dbReference>
<dbReference type="InterPro" id="IPR015946">
    <property type="entry name" value="KH_dom-like_a/b"/>
</dbReference>
<keyword evidence="4 8" id="KW-0547">Nucleotide-binding</keyword>
<dbReference type="GO" id="GO:0003924">
    <property type="term" value="F:GTPase activity"/>
    <property type="evidence" value="ECO:0007669"/>
    <property type="project" value="UniProtKB-UniRule"/>
</dbReference>
<comment type="subcellular location">
    <subcellularLocation>
        <location evidence="8">Cytoplasm</location>
    </subcellularLocation>
    <subcellularLocation>
        <location evidence="8">Cell membrane</location>
        <topology evidence="8">Peripheral membrane protein</topology>
    </subcellularLocation>
</comment>
<dbReference type="InterPro" id="IPR006073">
    <property type="entry name" value="GTP-bd"/>
</dbReference>